<keyword evidence="3" id="KW-1185">Reference proteome</keyword>
<dbReference type="Proteomes" id="UP000314294">
    <property type="component" value="Unassembled WGS sequence"/>
</dbReference>
<accession>A0A4Z2E4T8</accession>
<reference evidence="2 3" key="1">
    <citation type="submission" date="2019-03" db="EMBL/GenBank/DDBJ databases">
        <title>First draft genome of Liparis tanakae, snailfish: a comprehensive survey of snailfish specific genes.</title>
        <authorList>
            <person name="Kim W."/>
            <person name="Song I."/>
            <person name="Jeong J.-H."/>
            <person name="Kim D."/>
            <person name="Kim S."/>
            <person name="Ryu S."/>
            <person name="Song J.Y."/>
            <person name="Lee S.K."/>
        </authorList>
    </citation>
    <scope>NUCLEOTIDE SEQUENCE [LARGE SCALE GENOMIC DNA]</scope>
    <source>
        <tissue evidence="2">Muscle</tissue>
    </source>
</reference>
<comment type="caution">
    <text evidence="2">The sequence shown here is derived from an EMBL/GenBank/DDBJ whole genome shotgun (WGS) entry which is preliminary data.</text>
</comment>
<evidence type="ECO:0000256" key="1">
    <source>
        <dbReference type="SAM" id="MobiDB-lite"/>
    </source>
</evidence>
<dbReference type="EMBL" id="SRLO01017992">
    <property type="protein sequence ID" value="TNN23590.1"/>
    <property type="molecule type" value="Genomic_DNA"/>
</dbReference>
<name>A0A4Z2E4T8_9TELE</name>
<gene>
    <name evidence="2" type="ORF">EYF80_066288</name>
</gene>
<feature type="region of interest" description="Disordered" evidence="1">
    <location>
        <begin position="60"/>
        <end position="101"/>
    </location>
</feature>
<protein>
    <submittedName>
        <fullName evidence="2">Uncharacterized protein</fullName>
    </submittedName>
</protein>
<sequence>MASTTQKSFSVNCQTHMYMTTTRCLESGDTYKQSSTRYFLFSRGPFKNIVNAYISARPHHEEQLVEQPPGGRGLPLGSPGQRAALPAQPVSSGRGHDGSTD</sequence>
<organism evidence="2 3">
    <name type="scientific">Liparis tanakae</name>
    <name type="common">Tanaka's snailfish</name>
    <dbReference type="NCBI Taxonomy" id="230148"/>
    <lineage>
        <taxon>Eukaryota</taxon>
        <taxon>Metazoa</taxon>
        <taxon>Chordata</taxon>
        <taxon>Craniata</taxon>
        <taxon>Vertebrata</taxon>
        <taxon>Euteleostomi</taxon>
        <taxon>Actinopterygii</taxon>
        <taxon>Neopterygii</taxon>
        <taxon>Teleostei</taxon>
        <taxon>Neoteleostei</taxon>
        <taxon>Acanthomorphata</taxon>
        <taxon>Eupercaria</taxon>
        <taxon>Perciformes</taxon>
        <taxon>Cottioidei</taxon>
        <taxon>Cottales</taxon>
        <taxon>Liparidae</taxon>
        <taxon>Liparis</taxon>
    </lineage>
</organism>
<proteinExistence type="predicted"/>
<evidence type="ECO:0000313" key="2">
    <source>
        <dbReference type="EMBL" id="TNN23590.1"/>
    </source>
</evidence>
<dbReference type="AlphaFoldDB" id="A0A4Z2E4T8"/>
<evidence type="ECO:0000313" key="3">
    <source>
        <dbReference type="Proteomes" id="UP000314294"/>
    </source>
</evidence>